<accession>L9X6M2</accession>
<comment type="caution">
    <text evidence="5">The sequence shown here is derived from an EMBL/GenBank/DDBJ whole genome shotgun (WGS) entry which is preliminary data.</text>
</comment>
<dbReference type="OrthoDB" id="198277at2157"/>
<comment type="similarity">
    <text evidence="1 2">Belongs to the small heat shock protein (HSP20) family.</text>
</comment>
<dbReference type="RefSeq" id="WP_007258926.1">
    <property type="nucleotide sequence ID" value="NZ_AOHZ01000041.1"/>
</dbReference>
<dbReference type="PANTHER" id="PTHR11527">
    <property type="entry name" value="HEAT-SHOCK PROTEIN 20 FAMILY MEMBER"/>
    <property type="match status" value="1"/>
</dbReference>
<keyword evidence="5" id="KW-0346">Stress response</keyword>
<evidence type="ECO:0000313" key="5">
    <source>
        <dbReference type="EMBL" id="ELY57439.1"/>
    </source>
</evidence>
<feature type="domain" description="SHSP" evidence="4">
    <location>
        <begin position="41"/>
        <end position="159"/>
    </location>
</feature>
<evidence type="ECO:0000256" key="1">
    <source>
        <dbReference type="PROSITE-ProRule" id="PRU00285"/>
    </source>
</evidence>
<organism evidence="5 6">
    <name type="scientific">Natronolimnohabitans innermongolicus JCM 12255</name>
    <dbReference type="NCBI Taxonomy" id="1227499"/>
    <lineage>
        <taxon>Archaea</taxon>
        <taxon>Methanobacteriati</taxon>
        <taxon>Methanobacteriota</taxon>
        <taxon>Stenosarchaea group</taxon>
        <taxon>Halobacteria</taxon>
        <taxon>Halobacteriales</taxon>
        <taxon>Natrialbaceae</taxon>
        <taxon>Natronolimnohabitans</taxon>
    </lineage>
</organism>
<keyword evidence="6" id="KW-1185">Reference proteome</keyword>
<dbReference type="CDD" id="cd06464">
    <property type="entry name" value="ACD_sHsps-like"/>
    <property type="match status" value="1"/>
</dbReference>
<proteinExistence type="inferred from homology"/>
<dbReference type="InterPro" id="IPR031107">
    <property type="entry name" value="Small_HSP"/>
</dbReference>
<evidence type="ECO:0000259" key="4">
    <source>
        <dbReference type="PROSITE" id="PS01031"/>
    </source>
</evidence>
<evidence type="ECO:0000313" key="6">
    <source>
        <dbReference type="Proteomes" id="UP000011602"/>
    </source>
</evidence>
<dbReference type="eggNOG" id="arCOG01832">
    <property type="taxonomic scope" value="Archaea"/>
</dbReference>
<sequence length="159" mass="17403">MSSSNDPRDGIEDALERLGRHLERVARTSESALEERGHLDLSASGAATRLDLADRGDEFVVTVDVPGYEPDDLDIRLERETLRIVGERDRDVATQTNDPEDSGATYLRRERETQSFSRSVGIPAPVDADEVTATLTNGVLTVRLPTVESTDGAHSIDID</sequence>
<evidence type="ECO:0000256" key="2">
    <source>
        <dbReference type="RuleBase" id="RU003616"/>
    </source>
</evidence>
<protein>
    <submittedName>
        <fullName evidence="5">Heat shock protein Hsp20</fullName>
    </submittedName>
</protein>
<dbReference type="Gene3D" id="2.60.40.790">
    <property type="match status" value="1"/>
</dbReference>
<name>L9X6M2_9EURY</name>
<dbReference type="SUPFAM" id="SSF49764">
    <property type="entry name" value="HSP20-like chaperones"/>
    <property type="match status" value="1"/>
</dbReference>
<dbReference type="Pfam" id="PF00011">
    <property type="entry name" value="HSP20"/>
    <property type="match status" value="1"/>
</dbReference>
<dbReference type="AlphaFoldDB" id="L9X6M2"/>
<evidence type="ECO:0000256" key="3">
    <source>
        <dbReference type="SAM" id="MobiDB-lite"/>
    </source>
</evidence>
<reference evidence="5 6" key="1">
    <citation type="journal article" date="2014" name="PLoS Genet.">
        <title>Phylogenetically driven sequencing of extremely halophilic archaea reveals strategies for static and dynamic osmo-response.</title>
        <authorList>
            <person name="Becker E.A."/>
            <person name="Seitzer P.M."/>
            <person name="Tritt A."/>
            <person name="Larsen D."/>
            <person name="Krusor M."/>
            <person name="Yao A.I."/>
            <person name="Wu D."/>
            <person name="Madern D."/>
            <person name="Eisen J.A."/>
            <person name="Darling A.E."/>
            <person name="Facciotti M.T."/>
        </authorList>
    </citation>
    <scope>NUCLEOTIDE SEQUENCE [LARGE SCALE GENOMIC DNA]</scope>
    <source>
        <strain evidence="5 6">JCM 12255</strain>
    </source>
</reference>
<gene>
    <name evidence="5" type="ORF">C493_08136</name>
</gene>
<dbReference type="EMBL" id="AOHZ01000041">
    <property type="protein sequence ID" value="ELY57439.1"/>
    <property type="molecule type" value="Genomic_DNA"/>
</dbReference>
<dbReference type="STRING" id="1227499.C493_08136"/>
<dbReference type="InterPro" id="IPR002068">
    <property type="entry name" value="A-crystallin/Hsp20_dom"/>
</dbReference>
<dbReference type="InterPro" id="IPR008978">
    <property type="entry name" value="HSP20-like_chaperone"/>
</dbReference>
<feature type="region of interest" description="Disordered" evidence="3">
    <location>
        <begin position="88"/>
        <end position="118"/>
    </location>
</feature>
<dbReference type="Proteomes" id="UP000011602">
    <property type="component" value="Unassembled WGS sequence"/>
</dbReference>
<dbReference type="PROSITE" id="PS01031">
    <property type="entry name" value="SHSP"/>
    <property type="match status" value="1"/>
</dbReference>